<comment type="caution">
    <text evidence="2">The sequence shown here is derived from an EMBL/GenBank/DDBJ whole genome shotgun (WGS) entry which is preliminary data.</text>
</comment>
<accession>A0A6N8FJR4</accession>
<name>A0A6N8FJR4_9BACI</name>
<proteinExistence type="predicted"/>
<dbReference type="Pfam" id="PF01814">
    <property type="entry name" value="Hemerythrin"/>
    <property type="match status" value="1"/>
</dbReference>
<feature type="domain" description="Hemerythrin-like" evidence="1">
    <location>
        <begin position="17"/>
        <end position="136"/>
    </location>
</feature>
<gene>
    <name evidence="2" type="ORF">GMD78_06300</name>
</gene>
<sequence>MVSGPGLKQVDSHAAIHEAALSEARELNDILTQLLKDEQKEKALEIAYITVEHWETRTLRHAEAEENGLYKDLVEESPELENDVIALTRDHNTMRYFVKKIKETLENEGINDEVLQQFHALVHVDMFHNLEEERILPHH</sequence>
<dbReference type="EMBL" id="WOCA01000003">
    <property type="protein sequence ID" value="MUK88009.1"/>
    <property type="molecule type" value="Genomic_DNA"/>
</dbReference>
<evidence type="ECO:0000259" key="1">
    <source>
        <dbReference type="Pfam" id="PF01814"/>
    </source>
</evidence>
<evidence type="ECO:0000313" key="2">
    <source>
        <dbReference type="EMBL" id="MUK88009.1"/>
    </source>
</evidence>
<keyword evidence="3" id="KW-1185">Reference proteome</keyword>
<protein>
    <recommendedName>
        <fullName evidence="1">Hemerythrin-like domain-containing protein</fullName>
    </recommendedName>
</protein>
<dbReference type="InterPro" id="IPR012312">
    <property type="entry name" value="Hemerythrin-like"/>
</dbReference>
<dbReference type="AlphaFoldDB" id="A0A6N8FJR4"/>
<reference evidence="2 3" key="1">
    <citation type="submission" date="2019-11" db="EMBL/GenBank/DDBJ databases">
        <authorList>
            <person name="Li X."/>
        </authorList>
    </citation>
    <scope>NUCLEOTIDE SEQUENCE [LARGE SCALE GENOMIC DNA]</scope>
    <source>
        <strain evidence="2 3">L9</strain>
    </source>
</reference>
<dbReference type="Proteomes" id="UP000469125">
    <property type="component" value="Unassembled WGS sequence"/>
</dbReference>
<dbReference type="RefSeq" id="WP_155667995.1">
    <property type="nucleotide sequence ID" value="NZ_WOCA01000003.1"/>
</dbReference>
<evidence type="ECO:0000313" key="3">
    <source>
        <dbReference type="Proteomes" id="UP000469125"/>
    </source>
</evidence>
<organism evidence="2 3">
    <name type="scientific">Ornithinibacillus caprae</name>
    <dbReference type="NCBI Taxonomy" id="2678566"/>
    <lineage>
        <taxon>Bacteria</taxon>
        <taxon>Bacillati</taxon>
        <taxon>Bacillota</taxon>
        <taxon>Bacilli</taxon>
        <taxon>Bacillales</taxon>
        <taxon>Bacillaceae</taxon>
        <taxon>Ornithinibacillus</taxon>
    </lineage>
</organism>